<keyword evidence="4" id="KW-0040">ANK repeat</keyword>
<keyword evidence="6" id="KW-1185">Reference proteome</keyword>
<evidence type="ECO:0000256" key="2">
    <source>
        <dbReference type="ARBA" id="ARBA00022771"/>
    </source>
</evidence>
<dbReference type="InterPro" id="IPR038508">
    <property type="entry name" value="ArfGAP_dom_sf"/>
</dbReference>
<evidence type="ECO:0000256" key="4">
    <source>
        <dbReference type="PROSITE-ProRule" id="PRU00023"/>
    </source>
</evidence>
<keyword evidence="2" id="KW-0863">Zinc-finger</keyword>
<dbReference type="Gene3D" id="1.10.220.150">
    <property type="entry name" value="Arf GTPase activating protein"/>
    <property type="match status" value="1"/>
</dbReference>
<dbReference type="PROSITE" id="PS50088">
    <property type="entry name" value="ANK_REPEAT"/>
    <property type="match status" value="1"/>
</dbReference>
<gene>
    <name evidence="5" type="ORF">K2173_004134</name>
</gene>
<evidence type="ECO:0000256" key="3">
    <source>
        <dbReference type="ARBA" id="ARBA00022833"/>
    </source>
</evidence>
<dbReference type="InterPro" id="IPR002110">
    <property type="entry name" value="Ankyrin_rpt"/>
</dbReference>
<dbReference type="GO" id="GO:0008270">
    <property type="term" value="F:zinc ion binding"/>
    <property type="evidence" value="ECO:0007669"/>
    <property type="project" value="UniProtKB-KW"/>
</dbReference>
<dbReference type="Gene3D" id="1.25.40.20">
    <property type="entry name" value="Ankyrin repeat-containing domain"/>
    <property type="match status" value="1"/>
</dbReference>
<name>A0AAV8SXD3_9ROSI</name>
<dbReference type="InterPro" id="IPR045258">
    <property type="entry name" value="ACAP1/2/3-like"/>
</dbReference>
<dbReference type="InterPro" id="IPR036770">
    <property type="entry name" value="Ankyrin_rpt-contain_sf"/>
</dbReference>
<dbReference type="Pfam" id="PF00023">
    <property type="entry name" value="Ank"/>
    <property type="match status" value="1"/>
</dbReference>
<keyword evidence="1" id="KW-0479">Metal-binding</keyword>
<dbReference type="EMBL" id="JAIWQS010000007">
    <property type="protein sequence ID" value="KAJ8759127.1"/>
    <property type="molecule type" value="Genomic_DNA"/>
</dbReference>
<feature type="repeat" description="ANK" evidence="4">
    <location>
        <begin position="221"/>
        <end position="253"/>
    </location>
</feature>
<keyword evidence="3" id="KW-0862">Zinc</keyword>
<evidence type="ECO:0000256" key="1">
    <source>
        <dbReference type="ARBA" id="ARBA00022723"/>
    </source>
</evidence>
<protein>
    <recommendedName>
        <fullName evidence="7">ANK_REP_REGION domain-containing protein</fullName>
    </recommendedName>
</protein>
<dbReference type="PANTHER" id="PTHR23180:SF160">
    <property type="entry name" value="ADP-RIBOSYLATION FACTOR GTPASE-ACTIVATING PROTEIN EFFECTOR PROTEIN 1"/>
    <property type="match status" value="1"/>
</dbReference>
<dbReference type="SUPFAM" id="SSF48403">
    <property type="entry name" value="Ankyrin repeat"/>
    <property type="match status" value="1"/>
</dbReference>
<evidence type="ECO:0008006" key="7">
    <source>
        <dbReference type="Google" id="ProtNLM"/>
    </source>
</evidence>
<dbReference type="Proteomes" id="UP001159364">
    <property type="component" value="Linkage Group LG07"/>
</dbReference>
<proteinExistence type="predicted"/>
<dbReference type="GO" id="GO:0005096">
    <property type="term" value="F:GTPase activator activity"/>
    <property type="evidence" value="ECO:0007669"/>
    <property type="project" value="InterPro"/>
</dbReference>
<comment type="caution">
    <text evidence="5">The sequence shown here is derived from an EMBL/GenBank/DDBJ whole genome shotgun (WGS) entry which is preliminary data.</text>
</comment>
<dbReference type="SMART" id="SM00248">
    <property type="entry name" value="ANK"/>
    <property type="match status" value="1"/>
</dbReference>
<sequence length="269" mass="29826">MDILVRSLTLDVKVWEPSVISLFQSLGNAFANSVWEELLQSRSAFQVDIIPAGSYKSDRQQRLFVNKSSLGDSISVKEKFIHAKILVFFCYCCLTGLLIAGRHSIQIYSLLMVPYAEKLFVRKPRDNQYLHSVSQQMWEGVRANDKKTIYRLITGHDADVNVVYEQACCTSLTVARVMLLQEQAGVDHCSSFSAGNSLDRSSTSSLNLVGESEGPTVDGLEGCSLLHLACETTDIGMLELLLQYGANINAADSRGQTPLHCICPFYILC</sequence>
<dbReference type="AlphaFoldDB" id="A0AAV8SXD3"/>
<dbReference type="SUPFAM" id="SSF57863">
    <property type="entry name" value="ArfGap/RecO-like zinc finger"/>
    <property type="match status" value="1"/>
</dbReference>
<accession>A0AAV8SXD3</accession>
<dbReference type="InterPro" id="IPR037278">
    <property type="entry name" value="ARFGAP/RecO"/>
</dbReference>
<dbReference type="PROSITE" id="PS50297">
    <property type="entry name" value="ANK_REP_REGION"/>
    <property type="match status" value="1"/>
</dbReference>
<dbReference type="PANTHER" id="PTHR23180">
    <property type="entry name" value="CENTAURIN/ARF"/>
    <property type="match status" value="1"/>
</dbReference>
<reference evidence="5 6" key="1">
    <citation type="submission" date="2021-09" db="EMBL/GenBank/DDBJ databases">
        <title>Genomic insights and catalytic innovation underlie evolution of tropane alkaloids biosynthesis.</title>
        <authorList>
            <person name="Wang Y.-J."/>
            <person name="Tian T."/>
            <person name="Huang J.-P."/>
            <person name="Huang S.-X."/>
        </authorList>
    </citation>
    <scope>NUCLEOTIDE SEQUENCE [LARGE SCALE GENOMIC DNA]</scope>
    <source>
        <strain evidence="5">KIB-2018</strain>
        <tissue evidence="5">Leaf</tissue>
    </source>
</reference>
<evidence type="ECO:0000313" key="6">
    <source>
        <dbReference type="Proteomes" id="UP001159364"/>
    </source>
</evidence>
<organism evidence="5 6">
    <name type="scientific">Erythroxylum novogranatense</name>
    <dbReference type="NCBI Taxonomy" id="1862640"/>
    <lineage>
        <taxon>Eukaryota</taxon>
        <taxon>Viridiplantae</taxon>
        <taxon>Streptophyta</taxon>
        <taxon>Embryophyta</taxon>
        <taxon>Tracheophyta</taxon>
        <taxon>Spermatophyta</taxon>
        <taxon>Magnoliopsida</taxon>
        <taxon>eudicotyledons</taxon>
        <taxon>Gunneridae</taxon>
        <taxon>Pentapetalae</taxon>
        <taxon>rosids</taxon>
        <taxon>fabids</taxon>
        <taxon>Malpighiales</taxon>
        <taxon>Erythroxylaceae</taxon>
        <taxon>Erythroxylum</taxon>
    </lineage>
</organism>
<evidence type="ECO:0000313" key="5">
    <source>
        <dbReference type="EMBL" id="KAJ8759127.1"/>
    </source>
</evidence>